<dbReference type="EMBL" id="VSKL01000003">
    <property type="protein sequence ID" value="TYB72873.1"/>
    <property type="molecule type" value="Genomic_DNA"/>
</dbReference>
<reference evidence="2 3" key="1">
    <citation type="submission" date="2019-08" db="EMBL/GenBank/DDBJ databases">
        <title>Genomes of Antarctic Bizionia species.</title>
        <authorList>
            <person name="Bowman J.P."/>
        </authorList>
    </citation>
    <scope>NUCLEOTIDE SEQUENCE [LARGE SCALE GENOMIC DNA]</scope>
    <source>
        <strain evidence="2 3">APA-1</strain>
    </source>
</reference>
<dbReference type="PROSITE" id="PS50005">
    <property type="entry name" value="TPR"/>
    <property type="match status" value="1"/>
</dbReference>
<accession>A0A5D0QUG9</accession>
<sequence length="247" mass="29734">MSSEDSIKMDNYKNRAYEFDMYSQERQLYLDSALQIKPDEAYLWQQKAMPLYKARKYSLGKPFLEKAVLYNQKKYLDYSAFMKCIFSKEYEESIEEFKLMKELYGDSYIMDHTYNFYLALNYLQLNKFEEAKDFLLKSKAQQFADFPENPPEEGCHFLDWFYLGVVDYELGNYNEAIESFDMSLLVYTNFGDAMNFKARCYYNIGNVEKAKEWINLANENRFNTINEDNVFYEIYPYQVYHKLIITD</sequence>
<dbReference type="AlphaFoldDB" id="A0A5D0QUG9"/>
<dbReference type="OrthoDB" id="655905at2"/>
<dbReference type="InterPro" id="IPR011990">
    <property type="entry name" value="TPR-like_helical_dom_sf"/>
</dbReference>
<feature type="repeat" description="TPR" evidence="1">
    <location>
        <begin position="157"/>
        <end position="190"/>
    </location>
</feature>
<evidence type="ECO:0000256" key="1">
    <source>
        <dbReference type="PROSITE-ProRule" id="PRU00339"/>
    </source>
</evidence>
<gene>
    <name evidence="2" type="ORF">ES675_10040</name>
</gene>
<proteinExistence type="predicted"/>
<protein>
    <submittedName>
        <fullName evidence="2">Uncharacterized protein</fullName>
    </submittedName>
</protein>
<name>A0A5D0QUG9_9FLAO</name>
<evidence type="ECO:0000313" key="3">
    <source>
        <dbReference type="Proteomes" id="UP000324358"/>
    </source>
</evidence>
<dbReference type="Proteomes" id="UP000324358">
    <property type="component" value="Unassembled WGS sequence"/>
</dbReference>
<organism evidence="2 3">
    <name type="scientific">Bizionia algoritergicola</name>
    <dbReference type="NCBI Taxonomy" id="291187"/>
    <lineage>
        <taxon>Bacteria</taxon>
        <taxon>Pseudomonadati</taxon>
        <taxon>Bacteroidota</taxon>
        <taxon>Flavobacteriia</taxon>
        <taxon>Flavobacteriales</taxon>
        <taxon>Flavobacteriaceae</taxon>
        <taxon>Bizionia</taxon>
    </lineage>
</organism>
<comment type="caution">
    <text evidence="2">The sequence shown here is derived from an EMBL/GenBank/DDBJ whole genome shotgun (WGS) entry which is preliminary data.</text>
</comment>
<dbReference type="Gene3D" id="1.25.40.10">
    <property type="entry name" value="Tetratricopeptide repeat domain"/>
    <property type="match status" value="2"/>
</dbReference>
<keyword evidence="1" id="KW-0802">TPR repeat</keyword>
<dbReference type="Pfam" id="PF13181">
    <property type="entry name" value="TPR_8"/>
    <property type="match status" value="1"/>
</dbReference>
<dbReference type="InterPro" id="IPR019734">
    <property type="entry name" value="TPR_rpt"/>
</dbReference>
<dbReference type="SUPFAM" id="SSF48452">
    <property type="entry name" value="TPR-like"/>
    <property type="match status" value="1"/>
</dbReference>
<evidence type="ECO:0000313" key="2">
    <source>
        <dbReference type="EMBL" id="TYB72873.1"/>
    </source>
</evidence>
<dbReference type="RefSeq" id="WP_148367420.1">
    <property type="nucleotide sequence ID" value="NZ_VSKL01000003.1"/>
</dbReference>
<keyword evidence="3" id="KW-1185">Reference proteome</keyword>